<keyword evidence="3" id="KW-1185">Reference proteome</keyword>
<protein>
    <submittedName>
        <fullName evidence="2">Uncharacterized protein</fullName>
    </submittedName>
</protein>
<dbReference type="EMBL" id="CAICTM010000508">
    <property type="protein sequence ID" value="CAB9511905.1"/>
    <property type="molecule type" value="Genomic_DNA"/>
</dbReference>
<feature type="region of interest" description="Disordered" evidence="1">
    <location>
        <begin position="164"/>
        <end position="193"/>
    </location>
</feature>
<dbReference type="Proteomes" id="UP001153069">
    <property type="component" value="Unassembled WGS sequence"/>
</dbReference>
<sequence length="193" mass="21703">MIKRSQDKESCHAANKVTLPRPAAPPKAVVTPNSTPATTNKSVVAPGTQSISFKSLMPDDSASSMCSSALEEAQQELRYSQWKMWENNSKRDRSKLLKDKKPDRLVERHMVLQTASTNIISGTSRSKTILALLRPGHNKSASSSPQKKQKWTLKNAFQSIFRRREKKHSVGECEKDELEHTESTIMTEHEESL</sequence>
<evidence type="ECO:0000313" key="3">
    <source>
        <dbReference type="Proteomes" id="UP001153069"/>
    </source>
</evidence>
<accession>A0A9N8E0X2</accession>
<feature type="compositionally biased region" description="Basic and acidic residues" evidence="1">
    <location>
        <begin position="1"/>
        <end position="11"/>
    </location>
</feature>
<gene>
    <name evidence="2" type="ORF">SEMRO_509_G156930.1</name>
</gene>
<proteinExistence type="predicted"/>
<evidence type="ECO:0000313" key="2">
    <source>
        <dbReference type="EMBL" id="CAB9511905.1"/>
    </source>
</evidence>
<organism evidence="2 3">
    <name type="scientific">Seminavis robusta</name>
    <dbReference type="NCBI Taxonomy" id="568900"/>
    <lineage>
        <taxon>Eukaryota</taxon>
        <taxon>Sar</taxon>
        <taxon>Stramenopiles</taxon>
        <taxon>Ochrophyta</taxon>
        <taxon>Bacillariophyta</taxon>
        <taxon>Bacillariophyceae</taxon>
        <taxon>Bacillariophycidae</taxon>
        <taxon>Naviculales</taxon>
        <taxon>Naviculaceae</taxon>
        <taxon>Seminavis</taxon>
    </lineage>
</organism>
<feature type="region of interest" description="Disordered" evidence="1">
    <location>
        <begin position="1"/>
        <end position="43"/>
    </location>
</feature>
<dbReference type="AlphaFoldDB" id="A0A9N8E0X2"/>
<reference evidence="2" key="1">
    <citation type="submission" date="2020-06" db="EMBL/GenBank/DDBJ databases">
        <authorList>
            <consortium name="Plant Systems Biology data submission"/>
        </authorList>
    </citation>
    <scope>NUCLEOTIDE SEQUENCE</scope>
    <source>
        <strain evidence="2">D6</strain>
    </source>
</reference>
<feature type="compositionally biased region" description="Polar residues" evidence="1">
    <location>
        <begin position="31"/>
        <end position="43"/>
    </location>
</feature>
<evidence type="ECO:0000256" key="1">
    <source>
        <dbReference type="SAM" id="MobiDB-lite"/>
    </source>
</evidence>
<feature type="compositionally biased region" description="Basic and acidic residues" evidence="1">
    <location>
        <begin position="168"/>
        <end position="193"/>
    </location>
</feature>
<comment type="caution">
    <text evidence="2">The sequence shown here is derived from an EMBL/GenBank/DDBJ whole genome shotgun (WGS) entry which is preliminary data.</text>
</comment>
<name>A0A9N8E0X2_9STRA</name>